<keyword evidence="9" id="KW-1185">Reference proteome</keyword>
<evidence type="ECO:0000256" key="3">
    <source>
        <dbReference type="ARBA" id="ARBA00022679"/>
    </source>
</evidence>
<evidence type="ECO:0000259" key="7">
    <source>
        <dbReference type="PROSITE" id="PS50011"/>
    </source>
</evidence>
<dbReference type="InterPro" id="IPR000719">
    <property type="entry name" value="Prot_kinase_dom"/>
</dbReference>
<dbReference type="Pfam" id="PF00069">
    <property type="entry name" value="Pkinase"/>
    <property type="match status" value="1"/>
</dbReference>
<evidence type="ECO:0000256" key="4">
    <source>
        <dbReference type="ARBA" id="ARBA00022741"/>
    </source>
</evidence>
<dbReference type="OrthoDB" id="9762169at2"/>
<comment type="caution">
    <text evidence="8">The sequence shown here is derived from an EMBL/GenBank/DDBJ whole genome shotgun (WGS) entry which is preliminary data.</text>
</comment>
<gene>
    <name evidence="8" type="ORF">DDE18_15830</name>
</gene>
<evidence type="ECO:0000313" key="9">
    <source>
        <dbReference type="Proteomes" id="UP000246018"/>
    </source>
</evidence>
<sequence length="442" mass="49012">MASVQIIRKAQVQAGGQGTVWEGEVAGTGVKVAMKYLTPNPQSLDPDGDRKRFLREVRCQATLSHPNIVRVLGHNSADDPPWYYMPWADSSLRTKIQANSSGLPESEALAVFSQILEAMEYAHSEGVLHRDLKPENVLFIDGAAQVSDFGLSRQLGSDSTTLTMTNVGMGTLAYGAPEQFTDAHQVDARADVYALGKILYELLTGKLPFPALDMASVPPRHRYIIQKATQNDPDRRYSTVMEMARELKLLSDDADVLQPPTERAKRLLEEVGAGDVAKLDELNRLLQENSDDLNLYTQFVPYIPAAVLEAFAARDVDGLRGVVRIFDQYAEGSHPWSYTDTIAAFFERVYYLVDDYDIQRSILSRVLVLGADHNRWFVRDVFIRLVKSACESGPGALMVAEVIRANRGSIPFVEDELRAISLPATVSEALNETPPAPEWAPF</sequence>
<name>A0A2T8F8U1_9ACTN</name>
<organism evidence="8 9">
    <name type="scientific">Nocardioides gansuensis</name>
    <dbReference type="NCBI Taxonomy" id="2138300"/>
    <lineage>
        <taxon>Bacteria</taxon>
        <taxon>Bacillati</taxon>
        <taxon>Actinomycetota</taxon>
        <taxon>Actinomycetes</taxon>
        <taxon>Propionibacteriales</taxon>
        <taxon>Nocardioidaceae</taxon>
        <taxon>Nocardioides</taxon>
    </lineage>
</organism>
<dbReference type="AlphaFoldDB" id="A0A2T8F8U1"/>
<feature type="domain" description="Protein kinase" evidence="7">
    <location>
        <begin position="6"/>
        <end position="303"/>
    </location>
</feature>
<dbReference type="RefSeq" id="WP_116573211.1">
    <property type="nucleotide sequence ID" value="NZ_QDGZ01000006.1"/>
</dbReference>
<keyword evidence="6" id="KW-0067">ATP-binding</keyword>
<dbReference type="EMBL" id="QDGZ01000006">
    <property type="protein sequence ID" value="PVG82144.1"/>
    <property type="molecule type" value="Genomic_DNA"/>
</dbReference>
<dbReference type="PROSITE" id="PS00108">
    <property type="entry name" value="PROTEIN_KINASE_ST"/>
    <property type="match status" value="1"/>
</dbReference>
<dbReference type="EC" id="2.7.11.1" evidence="1"/>
<dbReference type="InterPro" id="IPR011009">
    <property type="entry name" value="Kinase-like_dom_sf"/>
</dbReference>
<dbReference type="SMART" id="SM00220">
    <property type="entry name" value="S_TKc"/>
    <property type="match status" value="1"/>
</dbReference>
<dbReference type="PROSITE" id="PS50011">
    <property type="entry name" value="PROTEIN_KINASE_DOM"/>
    <property type="match status" value="1"/>
</dbReference>
<dbReference type="PANTHER" id="PTHR43289">
    <property type="entry name" value="MITOGEN-ACTIVATED PROTEIN KINASE KINASE KINASE 20-RELATED"/>
    <property type="match status" value="1"/>
</dbReference>
<evidence type="ECO:0000256" key="5">
    <source>
        <dbReference type="ARBA" id="ARBA00022777"/>
    </source>
</evidence>
<dbReference type="PANTHER" id="PTHR43289:SF6">
    <property type="entry name" value="SERINE_THREONINE-PROTEIN KINASE NEKL-3"/>
    <property type="match status" value="1"/>
</dbReference>
<dbReference type="InterPro" id="IPR008271">
    <property type="entry name" value="Ser/Thr_kinase_AS"/>
</dbReference>
<dbReference type="CDD" id="cd14014">
    <property type="entry name" value="STKc_PknB_like"/>
    <property type="match status" value="1"/>
</dbReference>
<keyword evidence="4" id="KW-0547">Nucleotide-binding</keyword>
<dbReference type="SUPFAM" id="SSF56112">
    <property type="entry name" value="Protein kinase-like (PK-like)"/>
    <property type="match status" value="1"/>
</dbReference>
<proteinExistence type="predicted"/>
<dbReference type="GO" id="GO:0005524">
    <property type="term" value="F:ATP binding"/>
    <property type="evidence" value="ECO:0007669"/>
    <property type="project" value="UniProtKB-KW"/>
</dbReference>
<keyword evidence="5" id="KW-0418">Kinase</keyword>
<reference evidence="8 9" key="1">
    <citation type="submission" date="2018-04" db="EMBL/GenBank/DDBJ databases">
        <title>Genome of Nocardioides gansuensis WSJ-1.</title>
        <authorList>
            <person name="Wu S."/>
            <person name="Wang G."/>
        </authorList>
    </citation>
    <scope>NUCLEOTIDE SEQUENCE [LARGE SCALE GENOMIC DNA]</scope>
    <source>
        <strain evidence="8 9">WSJ-1</strain>
    </source>
</reference>
<dbReference type="Proteomes" id="UP000246018">
    <property type="component" value="Unassembled WGS sequence"/>
</dbReference>
<evidence type="ECO:0000256" key="2">
    <source>
        <dbReference type="ARBA" id="ARBA00022527"/>
    </source>
</evidence>
<evidence type="ECO:0000313" key="8">
    <source>
        <dbReference type="EMBL" id="PVG82144.1"/>
    </source>
</evidence>
<keyword evidence="3" id="KW-0808">Transferase</keyword>
<accession>A0A2T8F8U1</accession>
<evidence type="ECO:0000256" key="6">
    <source>
        <dbReference type="ARBA" id="ARBA00022840"/>
    </source>
</evidence>
<keyword evidence="2" id="KW-0723">Serine/threonine-protein kinase</keyword>
<dbReference type="GO" id="GO:0004674">
    <property type="term" value="F:protein serine/threonine kinase activity"/>
    <property type="evidence" value="ECO:0007669"/>
    <property type="project" value="UniProtKB-KW"/>
</dbReference>
<dbReference type="Gene3D" id="1.10.510.10">
    <property type="entry name" value="Transferase(Phosphotransferase) domain 1"/>
    <property type="match status" value="1"/>
</dbReference>
<protein>
    <recommendedName>
        <fullName evidence="1">non-specific serine/threonine protein kinase</fullName>
        <ecNumber evidence="1">2.7.11.1</ecNumber>
    </recommendedName>
</protein>
<evidence type="ECO:0000256" key="1">
    <source>
        <dbReference type="ARBA" id="ARBA00012513"/>
    </source>
</evidence>